<feature type="binding site" evidence="4">
    <location>
        <position position="489"/>
    </location>
    <ligand>
        <name>Zn(2+)</name>
        <dbReference type="ChEBI" id="CHEBI:29105"/>
    </ligand>
</feature>
<dbReference type="GO" id="GO:0042759">
    <property type="term" value="P:long-chain fatty acid biosynthetic process"/>
    <property type="evidence" value="ECO:0007669"/>
    <property type="project" value="TreeGrafter"/>
</dbReference>
<name>A0A553JQQ1_SHEHA</name>
<evidence type="ECO:0000256" key="2">
    <source>
        <dbReference type="ARBA" id="ARBA00022801"/>
    </source>
</evidence>
<keyword evidence="4" id="KW-0862">Zinc</keyword>
<gene>
    <name evidence="9" type="ORF">FN961_08845</name>
</gene>
<evidence type="ECO:0000256" key="1">
    <source>
        <dbReference type="ARBA" id="ARBA00009835"/>
    </source>
</evidence>
<keyword evidence="5" id="KW-0746">Sphingolipid metabolism</keyword>
<keyword evidence="6" id="KW-0732">Signal</keyword>
<feature type="binding site" evidence="4">
    <location>
        <position position="127"/>
    </location>
    <ligand>
        <name>Zn(2+)</name>
        <dbReference type="ChEBI" id="CHEBI:29105"/>
    </ligand>
</feature>
<dbReference type="GO" id="GO:0046514">
    <property type="term" value="P:ceramide catabolic process"/>
    <property type="evidence" value="ECO:0007669"/>
    <property type="project" value="InterPro"/>
</dbReference>
<dbReference type="Gene3D" id="2.80.10.50">
    <property type="match status" value="3"/>
</dbReference>
<keyword evidence="4" id="KW-0479">Metal-binding</keyword>
<dbReference type="Pfam" id="PF17048">
    <property type="entry name" value="Ceramidse_alk_C"/>
    <property type="match status" value="1"/>
</dbReference>
<dbReference type="PANTHER" id="PTHR12670:SF1">
    <property type="entry name" value="NEUTRAL CERAMIDASE"/>
    <property type="match status" value="1"/>
</dbReference>
<feature type="binding site" evidence="4">
    <location>
        <position position="234"/>
    </location>
    <ligand>
        <name>Zn(2+)</name>
        <dbReference type="ChEBI" id="CHEBI:29105"/>
    </ligand>
</feature>
<comment type="catalytic activity">
    <reaction evidence="5">
        <text>an N-acylsphing-4-enine + H2O = sphing-4-enine + a fatty acid</text>
        <dbReference type="Rhea" id="RHEA:20856"/>
        <dbReference type="ChEBI" id="CHEBI:15377"/>
        <dbReference type="ChEBI" id="CHEBI:28868"/>
        <dbReference type="ChEBI" id="CHEBI:52639"/>
        <dbReference type="ChEBI" id="CHEBI:57756"/>
        <dbReference type="EC" id="3.5.1.23"/>
    </reaction>
</comment>
<comment type="similarity">
    <text evidence="1 5">Belongs to the neutral ceramidase family.</text>
</comment>
<dbReference type="AlphaFoldDB" id="A0A553JQQ1"/>
<dbReference type="EMBL" id="VKGK01000008">
    <property type="protein sequence ID" value="TRY14785.1"/>
    <property type="molecule type" value="Genomic_DNA"/>
</dbReference>
<feature type="signal peptide" evidence="6">
    <location>
        <begin position="1"/>
        <end position="33"/>
    </location>
</feature>
<keyword evidence="5" id="KW-0443">Lipid metabolism</keyword>
<reference evidence="10" key="1">
    <citation type="submission" date="2019-07" db="EMBL/GenBank/DDBJ databases">
        <title>Shewanella sp. YLB-08 draft genomic sequence.</title>
        <authorList>
            <person name="Yu L."/>
        </authorList>
    </citation>
    <scope>NUCLEOTIDE SEQUENCE [LARGE SCALE GENOMIC DNA]</scope>
    <source>
        <strain evidence="10">JCM 20706</strain>
    </source>
</reference>
<dbReference type="InterPro" id="IPR031329">
    <property type="entry name" value="NEUT/ALK_ceramidase_N"/>
</dbReference>
<dbReference type="PANTHER" id="PTHR12670">
    <property type="entry name" value="CERAMIDASE"/>
    <property type="match status" value="1"/>
</dbReference>
<evidence type="ECO:0000256" key="5">
    <source>
        <dbReference type="RuleBase" id="RU366019"/>
    </source>
</evidence>
<feature type="domain" description="Neutral/alkaline non-lysosomal ceramidase N-terminal" evidence="7">
    <location>
        <begin position="37"/>
        <end position="518"/>
    </location>
</feature>
<comment type="caution">
    <text evidence="9">The sequence shown here is derived from an EMBL/GenBank/DDBJ whole genome shotgun (WGS) entry which is preliminary data.</text>
</comment>
<dbReference type="InterPro" id="IPR006823">
    <property type="entry name" value="Ceramidase_alk"/>
</dbReference>
<sequence length="979" mass="108629">MFAHKENTVKNVKIFKQGLLAASLLSASVCSYAGDWNLGSGIYDITGPAGDTHMLGYGFLNPTQGIQTRLWSRAYAIESFGTGNMVIFVSTDLHSIPQGVKQGVMAKLTDAYGERYSDANVMLTATHNHNGPGGFDHNVLLNAGTLGHDKRHHKAIVDGIFQSIKKAIETREPGEIYFNKGELSETGVNRNPTAYALNPDRGQYGTNINQNMTLLKLVGDDGTEIGSINWFGVHNTSFSQNQRQISGDNKGIASQLFEKSKGSNYRDESTFVAAFANSTLGDVSPNICGQRNGCRYTDSDSALHSGTKQFDKANELYRQANFRLSNELQFRHQYVYMPEYTVTEEFAYEQSQARVCEGEFGLSFLAGSWHDGYAATLGTWEGMSLLNNAAFAMPGLHWFAPIAHNQVSRKICQYPKPGFIARSTIIGDLYTAHIPFQIFTLGELAIVSVAGEMTTMAGRRLENQLLDQLQSIGVRHVVIAGLANAYHGYITTPEEYQAQRYEGAHTIFGPNTAPAYMQIYADMADAIVSNRPVAAGPTPPDLSRNQVLLTPDTVADGKPIYEHFGQVHHDANSEYLVNDEVYVKFRAGTPKNNYLAQNSFLEVQRWTNGEWLTYRTDNDLDTTFVWYNDPNLLCIDCSFSEVKWTPDAETPTGMYRIMHKGYWKDGFNQHYYQGYSRDFHVANIKNHLALTSTHNTLLSADQNGGQGLDANGQAIDSWETFGVVRFDENRTVAQSNQCIKHGDTIGLRTGNGHYVSAPGNGDLDADRSHFRAWERFRLINLSNPSGCLQTTDAIALHHTSSQKFVAAEPNGQAVARWAALGAWETFGVTLIEEKLKHEEISLLSDHGTYVSADNAGGGNVFANRNHMQTWEKFQLRTMEPDNISNCIRGGSRISLRTDRGFFFSAKNNGDMLADGERLAEWEKFTLTNHSSNACMQDGDVISLQSTHAKYMMAHGNGPMKVTAGSQQIAAWERFRITIH</sequence>
<dbReference type="Gene3D" id="2.60.40.2300">
    <property type="entry name" value="Neutral/alkaline non-lysosomal ceramidase, C-terminal domain"/>
    <property type="match status" value="1"/>
</dbReference>
<comment type="cofactor">
    <cofactor evidence="4">
        <name>Zn(2+)</name>
        <dbReference type="ChEBI" id="CHEBI:29105"/>
    </cofactor>
    <text evidence="4">Binds 1 zinc ion per subunit.</text>
</comment>
<dbReference type="SUPFAM" id="SSF50405">
    <property type="entry name" value="Actin-crosslinking proteins"/>
    <property type="match status" value="2"/>
</dbReference>
<organism evidence="9 10">
    <name type="scientific">Shewanella hanedai</name>
    <name type="common">Alteromonas hanedai</name>
    <dbReference type="NCBI Taxonomy" id="25"/>
    <lineage>
        <taxon>Bacteria</taxon>
        <taxon>Pseudomonadati</taxon>
        <taxon>Pseudomonadota</taxon>
        <taxon>Gammaproteobacteria</taxon>
        <taxon>Alteromonadales</taxon>
        <taxon>Shewanellaceae</taxon>
        <taxon>Shewanella</taxon>
    </lineage>
</organism>
<dbReference type="GO" id="GO:0046872">
    <property type="term" value="F:metal ion binding"/>
    <property type="evidence" value="ECO:0007669"/>
    <property type="project" value="UniProtKB-KW"/>
</dbReference>
<evidence type="ECO:0000256" key="6">
    <source>
        <dbReference type="SAM" id="SignalP"/>
    </source>
</evidence>
<dbReference type="GO" id="GO:0017040">
    <property type="term" value="F:N-acylsphingosine amidohydrolase activity"/>
    <property type="evidence" value="ECO:0007669"/>
    <property type="project" value="UniProtKB-UniRule"/>
</dbReference>
<evidence type="ECO:0000256" key="3">
    <source>
        <dbReference type="PIRSR" id="PIRSR606823-1"/>
    </source>
</evidence>
<keyword evidence="2 5" id="KW-0378">Hydrolase</keyword>
<evidence type="ECO:0000256" key="4">
    <source>
        <dbReference type="PIRSR" id="PIRSR606823-2"/>
    </source>
</evidence>
<dbReference type="EC" id="3.5.1.23" evidence="5"/>
<dbReference type="GO" id="GO:0016020">
    <property type="term" value="C:membrane"/>
    <property type="evidence" value="ECO:0007669"/>
    <property type="project" value="GOC"/>
</dbReference>
<protein>
    <recommendedName>
        <fullName evidence="5">Neutral ceramidase</fullName>
        <ecNumber evidence="5">3.5.1.23</ecNumber>
    </recommendedName>
</protein>
<evidence type="ECO:0000313" key="10">
    <source>
        <dbReference type="Proteomes" id="UP000318126"/>
    </source>
</evidence>
<evidence type="ECO:0000259" key="7">
    <source>
        <dbReference type="Pfam" id="PF04734"/>
    </source>
</evidence>
<feature type="binding site" evidence="4">
    <location>
        <position position="452"/>
    </location>
    <ligand>
        <name>Zn(2+)</name>
        <dbReference type="ChEBI" id="CHEBI:29105"/>
    </ligand>
</feature>
<dbReference type="Proteomes" id="UP000318126">
    <property type="component" value="Unassembled WGS sequence"/>
</dbReference>
<dbReference type="InterPro" id="IPR038445">
    <property type="entry name" value="NCDase_C_sf"/>
</dbReference>
<dbReference type="OrthoDB" id="6899210at2"/>
<proteinExistence type="inferred from homology"/>
<dbReference type="InterPro" id="IPR031331">
    <property type="entry name" value="NEUT/ALK_ceramidase_C"/>
</dbReference>
<evidence type="ECO:0000313" key="9">
    <source>
        <dbReference type="EMBL" id="TRY14785.1"/>
    </source>
</evidence>
<dbReference type="GO" id="GO:0046512">
    <property type="term" value="P:sphingosine biosynthetic process"/>
    <property type="evidence" value="ECO:0007669"/>
    <property type="project" value="TreeGrafter"/>
</dbReference>
<accession>A0A553JQQ1</accession>
<feature type="active site" description="Nucleophile" evidence="3">
    <location>
        <position position="284"/>
    </location>
</feature>
<keyword evidence="10" id="KW-1185">Reference proteome</keyword>
<dbReference type="InterPro" id="IPR008999">
    <property type="entry name" value="Actin-crosslinking"/>
</dbReference>
<dbReference type="Pfam" id="PF04734">
    <property type="entry name" value="Ceramidase_alk"/>
    <property type="match status" value="1"/>
</dbReference>
<evidence type="ECO:0000259" key="8">
    <source>
        <dbReference type="Pfam" id="PF17048"/>
    </source>
</evidence>
<feature type="chain" id="PRO_5022047985" description="Neutral ceramidase" evidence="6">
    <location>
        <begin position="34"/>
        <end position="979"/>
    </location>
</feature>
<feature type="domain" description="Neutral/alkaline non-lysosomal ceramidase C-terminal" evidence="8">
    <location>
        <begin position="521"/>
        <end position="681"/>
    </location>
</feature>
<dbReference type="CDD" id="cd00257">
    <property type="entry name" value="beta-trefoil_FSCN-like"/>
    <property type="match status" value="2"/>
</dbReference>
<dbReference type="GO" id="GO:0005576">
    <property type="term" value="C:extracellular region"/>
    <property type="evidence" value="ECO:0007669"/>
    <property type="project" value="TreeGrafter"/>
</dbReference>